<proteinExistence type="predicted"/>
<reference evidence="1 2" key="1">
    <citation type="submission" date="2020-12" db="EMBL/GenBank/DDBJ databases">
        <title>Isolation and characterisation of bacteriophages with activity against invasive non-typhoidal Salmonella causing bloodstream infection in Malawi.</title>
        <authorList>
            <person name="Rodwell E.V."/>
            <person name="Wenner N."/>
            <person name="Pulford C.V."/>
            <person name="Cai Y."/>
            <person name="Bowers-Barnard A."/>
            <person name="Beckett A."/>
            <person name="Rigby J."/>
            <person name="Picton D."/>
            <person name="Blower T.R."/>
            <person name="Feasey N.A."/>
            <person name="Hinton J.C.D."/>
            <person name="Perez-Sepulveda B."/>
        </authorList>
    </citation>
    <scope>NUCLEOTIDE SEQUENCE [LARGE SCALE GENOMIC DNA]</scope>
</reference>
<protein>
    <submittedName>
        <fullName evidence="1">Uncharacterized protein</fullName>
    </submittedName>
</protein>
<gene>
    <name evidence="1" type="ORF">BLPGFMDP_00073</name>
</gene>
<evidence type="ECO:0000313" key="2">
    <source>
        <dbReference type="Proteomes" id="UP000596068"/>
    </source>
</evidence>
<organism evidence="1 2">
    <name type="scientific">Salmonella phage vB_SenS_ER19</name>
    <dbReference type="NCBI Taxonomy" id="2801563"/>
    <lineage>
        <taxon>Viruses</taxon>
        <taxon>Duplodnaviria</taxon>
        <taxon>Heunggongvirae</taxon>
        <taxon>Uroviricota</taxon>
        <taxon>Caudoviricetes</taxon>
        <taxon>Casjensviridae</taxon>
        <taxon>Chivirus</taxon>
        <taxon>Chivirus siskin</taxon>
    </lineage>
</organism>
<evidence type="ECO:0000313" key="1">
    <source>
        <dbReference type="EMBL" id="QQO87819.1"/>
    </source>
</evidence>
<sequence length="175" mass="19819">MREAFVPFIFEVTVVEVMRLHGPFACDGFCFVLIPAGDLQRGQNLDVVLIVFRIRVLHDEVTQVFVRSVPFPDTRRCRPIFFVSGADRFVPVHRAFDHRPALLFGVTVKLRRDFTRGIEADLFEVEIGCVVQRILVVEPVIIAVGVRVDTVGDELLSVGEDFNRMALAEVVFPYS</sequence>
<dbReference type="EMBL" id="MW355460">
    <property type="protein sequence ID" value="QQO87819.1"/>
    <property type="molecule type" value="Genomic_DNA"/>
</dbReference>
<name>A0A7T8EJS3_9CAUD</name>
<dbReference type="Proteomes" id="UP000596068">
    <property type="component" value="Segment"/>
</dbReference>
<accession>A0A7T8EJS3</accession>